<evidence type="ECO:0000256" key="3">
    <source>
        <dbReference type="PROSITE-ProRule" id="PRU00221"/>
    </source>
</evidence>
<dbReference type="InterPro" id="IPR019775">
    <property type="entry name" value="WD40_repeat_CS"/>
</dbReference>
<keyword evidence="2" id="KW-0677">Repeat</keyword>
<reference evidence="5" key="2">
    <citation type="submission" date="2020-12" db="EMBL/GenBank/DDBJ databases">
        <authorList>
            <person name="Kanost M."/>
        </authorList>
    </citation>
    <scope>NUCLEOTIDE SEQUENCE</scope>
</reference>
<dbReference type="PANTHER" id="PTHR19855">
    <property type="entry name" value="WD40 REPEAT PROTEIN 12, 37"/>
    <property type="match status" value="1"/>
</dbReference>
<dbReference type="SMART" id="SM00320">
    <property type="entry name" value="WD40"/>
    <property type="match status" value="3"/>
</dbReference>
<evidence type="ECO:0000259" key="4">
    <source>
        <dbReference type="PROSITE" id="PS50181"/>
    </source>
</evidence>
<evidence type="ECO:0000313" key="5">
    <source>
        <dbReference type="EMBL" id="KAG6450450.1"/>
    </source>
</evidence>
<dbReference type="InterPro" id="IPR036322">
    <property type="entry name" value="WD40_repeat_dom_sf"/>
</dbReference>
<evidence type="ECO:0000256" key="2">
    <source>
        <dbReference type="ARBA" id="ARBA00022737"/>
    </source>
</evidence>
<comment type="caution">
    <text evidence="5">The sequence shown here is derived from an EMBL/GenBank/DDBJ whole genome shotgun (WGS) entry which is preliminary data.</text>
</comment>
<dbReference type="SMART" id="SM00256">
    <property type="entry name" value="FBOX"/>
    <property type="match status" value="1"/>
</dbReference>
<dbReference type="EMBL" id="JH668388">
    <property type="protein sequence ID" value="KAG6450450.1"/>
    <property type="molecule type" value="Genomic_DNA"/>
</dbReference>
<dbReference type="InterPro" id="IPR001810">
    <property type="entry name" value="F-box_dom"/>
</dbReference>
<sequence>MCETLQPIKDQLLGIENEITGKNENNEQYESGKPTLLDMPVEIILKICSLLDAHFLKNTVSKVCQRFENILADNHLWKYWVHSKIKGCFPTLPQLEIWEEEPIDWEEVCVEMDVERMKWSDVKSTTRHIVVKDVHFASVDTVLLVNNGEMCISGGRDRGMALWNVLEVGPHDQSDNITTFTDTKPKLIRHDAHSGWVWDLAPDDINSTTKIYSASWDNTVKAWDLAAGLECIQIFKCGMSALSLVTIGNEIMTGLYSKKVLSFDLRAGSGPTYSYKPHKGPVLALHAYNNLIASVSEDKTLAIWDRVAGKLLHSDVRIPTDKAYPVCISWSPAALYIGDSKGCLHLFHPETQSYLKTHEMWPEPPIIKPSSKITGCYQSKGNMIVCSDRGDIKFLYNSYPPQEYASVKSSTFDVTQLRYLNGVLVIGTCDSALEFWVPNERYSDLSS</sequence>
<dbReference type="PANTHER" id="PTHR19855:SF34">
    <property type="entry name" value="F-BOX_WD REPEAT-CONTAINING PROTEIN 9"/>
    <property type="match status" value="1"/>
</dbReference>
<dbReference type="InterPro" id="IPR001680">
    <property type="entry name" value="WD40_rpt"/>
</dbReference>
<dbReference type="PRINTS" id="PR00320">
    <property type="entry name" value="GPROTEINBRPT"/>
</dbReference>
<dbReference type="PROSITE" id="PS50082">
    <property type="entry name" value="WD_REPEATS_2"/>
    <property type="match status" value="1"/>
</dbReference>
<dbReference type="PROSITE" id="PS00678">
    <property type="entry name" value="WD_REPEATS_1"/>
    <property type="match status" value="1"/>
</dbReference>
<dbReference type="InterPro" id="IPR015943">
    <property type="entry name" value="WD40/YVTN_repeat-like_dom_sf"/>
</dbReference>
<evidence type="ECO:0000313" key="6">
    <source>
        <dbReference type="Proteomes" id="UP000791440"/>
    </source>
</evidence>
<evidence type="ECO:0000256" key="1">
    <source>
        <dbReference type="ARBA" id="ARBA00022574"/>
    </source>
</evidence>
<dbReference type="Proteomes" id="UP000791440">
    <property type="component" value="Unassembled WGS sequence"/>
</dbReference>
<feature type="domain" description="F-box" evidence="4">
    <location>
        <begin position="33"/>
        <end position="80"/>
    </location>
</feature>
<keyword evidence="6" id="KW-1185">Reference proteome</keyword>
<dbReference type="PROSITE" id="PS50181">
    <property type="entry name" value="FBOX"/>
    <property type="match status" value="1"/>
</dbReference>
<dbReference type="Pfam" id="PF12937">
    <property type="entry name" value="F-box-like"/>
    <property type="match status" value="1"/>
</dbReference>
<keyword evidence="1 3" id="KW-0853">WD repeat</keyword>
<dbReference type="AlphaFoldDB" id="A0A921Z403"/>
<protein>
    <recommendedName>
        <fullName evidence="4">F-box domain-containing protein</fullName>
    </recommendedName>
</protein>
<accession>A0A921Z403</accession>
<organism evidence="5 6">
    <name type="scientific">Manduca sexta</name>
    <name type="common">Tobacco hawkmoth</name>
    <name type="synonym">Tobacco hornworm</name>
    <dbReference type="NCBI Taxonomy" id="7130"/>
    <lineage>
        <taxon>Eukaryota</taxon>
        <taxon>Metazoa</taxon>
        <taxon>Ecdysozoa</taxon>
        <taxon>Arthropoda</taxon>
        <taxon>Hexapoda</taxon>
        <taxon>Insecta</taxon>
        <taxon>Pterygota</taxon>
        <taxon>Neoptera</taxon>
        <taxon>Endopterygota</taxon>
        <taxon>Lepidoptera</taxon>
        <taxon>Glossata</taxon>
        <taxon>Ditrysia</taxon>
        <taxon>Bombycoidea</taxon>
        <taxon>Sphingidae</taxon>
        <taxon>Sphinginae</taxon>
        <taxon>Sphingini</taxon>
        <taxon>Manduca</taxon>
    </lineage>
</organism>
<dbReference type="SUPFAM" id="SSF81383">
    <property type="entry name" value="F-box domain"/>
    <property type="match status" value="1"/>
</dbReference>
<dbReference type="OrthoDB" id="2305498at2759"/>
<proteinExistence type="predicted"/>
<reference evidence="5" key="1">
    <citation type="journal article" date="2016" name="Insect Biochem. Mol. Biol.">
        <title>Multifaceted biological insights from a draft genome sequence of the tobacco hornworm moth, Manduca sexta.</title>
        <authorList>
            <person name="Kanost M.R."/>
            <person name="Arrese E.L."/>
            <person name="Cao X."/>
            <person name="Chen Y.R."/>
            <person name="Chellapilla S."/>
            <person name="Goldsmith M.R."/>
            <person name="Grosse-Wilde E."/>
            <person name="Heckel D.G."/>
            <person name="Herndon N."/>
            <person name="Jiang H."/>
            <person name="Papanicolaou A."/>
            <person name="Qu J."/>
            <person name="Soulages J.L."/>
            <person name="Vogel H."/>
            <person name="Walters J."/>
            <person name="Waterhouse R.M."/>
            <person name="Ahn S.J."/>
            <person name="Almeida F.C."/>
            <person name="An C."/>
            <person name="Aqrawi P."/>
            <person name="Bretschneider A."/>
            <person name="Bryant W.B."/>
            <person name="Bucks S."/>
            <person name="Chao H."/>
            <person name="Chevignon G."/>
            <person name="Christen J.M."/>
            <person name="Clarke D.F."/>
            <person name="Dittmer N.T."/>
            <person name="Ferguson L.C.F."/>
            <person name="Garavelou S."/>
            <person name="Gordon K.H.J."/>
            <person name="Gunaratna R.T."/>
            <person name="Han Y."/>
            <person name="Hauser F."/>
            <person name="He Y."/>
            <person name="Heidel-Fischer H."/>
            <person name="Hirsh A."/>
            <person name="Hu Y."/>
            <person name="Jiang H."/>
            <person name="Kalra D."/>
            <person name="Klinner C."/>
            <person name="Konig C."/>
            <person name="Kovar C."/>
            <person name="Kroll A.R."/>
            <person name="Kuwar S.S."/>
            <person name="Lee S.L."/>
            <person name="Lehman R."/>
            <person name="Li K."/>
            <person name="Li Z."/>
            <person name="Liang H."/>
            <person name="Lovelace S."/>
            <person name="Lu Z."/>
            <person name="Mansfield J.H."/>
            <person name="McCulloch K.J."/>
            <person name="Mathew T."/>
            <person name="Morton B."/>
            <person name="Muzny D.M."/>
            <person name="Neunemann D."/>
            <person name="Ongeri F."/>
            <person name="Pauchet Y."/>
            <person name="Pu L.L."/>
            <person name="Pyrousis I."/>
            <person name="Rao X.J."/>
            <person name="Redding A."/>
            <person name="Roesel C."/>
            <person name="Sanchez-Gracia A."/>
            <person name="Schaack S."/>
            <person name="Shukla A."/>
            <person name="Tetreau G."/>
            <person name="Wang Y."/>
            <person name="Xiong G.H."/>
            <person name="Traut W."/>
            <person name="Walsh T.K."/>
            <person name="Worley K.C."/>
            <person name="Wu D."/>
            <person name="Wu W."/>
            <person name="Wu Y.Q."/>
            <person name="Zhang X."/>
            <person name="Zou Z."/>
            <person name="Zucker H."/>
            <person name="Briscoe A.D."/>
            <person name="Burmester T."/>
            <person name="Clem R.J."/>
            <person name="Feyereisen R."/>
            <person name="Grimmelikhuijzen C.J.P."/>
            <person name="Hamodrakas S.J."/>
            <person name="Hansson B.S."/>
            <person name="Huguet E."/>
            <person name="Jermiin L.S."/>
            <person name="Lan Q."/>
            <person name="Lehman H.K."/>
            <person name="Lorenzen M."/>
            <person name="Merzendorfer H."/>
            <person name="Michalopoulos I."/>
            <person name="Morton D.B."/>
            <person name="Muthukrishnan S."/>
            <person name="Oakeshott J.G."/>
            <person name="Palmer W."/>
            <person name="Park Y."/>
            <person name="Passarelli A.L."/>
            <person name="Rozas J."/>
            <person name="Schwartz L.M."/>
            <person name="Smith W."/>
            <person name="Southgate A."/>
            <person name="Vilcinskas A."/>
            <person name="Vogt R."/>
            <person name="Wang P."/>
            <person name="Werren J."/>
            <person name="Yu X.Q."/>
            <person name="Zhou J.J."/>
            <person name="Brown S.J."/>
            <person name="Scherer S.E."/>
            <person name="Richards S."/>
            <person name="Blissard G.W."/>
        </authorList>
    </citation>
    <scope>NUCLEOTIDE SEQUENCE</scope>
</reference>
<gene>
    <name evidence="5" type="ORF">O3G_MSEX006636</name>
</gene>
<dbReference type="Gene3D" id="2.130.10.10">
    <property type="entry name" value="YVTN repeat-like/Quinoprotein amine dehydrogenase"/>
    <property type="match status" value="1"/>
</dbReference>
<dbReference type="Pfam" id="PF00400">
    <property type="entry name" value="WD40"/>
    <property type="match status" value="2"/>
</dbReference>
<dbReference type="SUPFAM" id="SSF50978">
    <property type="entry name" value="WD40 repeat-like"/>
    <property type="match status" value="1"/>
</dbReference>
<dbReference type="Gene3D" id="1.20.1280.50">
    <property type="match status" value="1"/>
</dbReference>
<name>A0A921Z403_MANSE</name>
<feature type="repeat" description="WD" evidence="3">
    <location>
        <begin position="275"/>
        <end position="314"/>
    </location>
</feature>
<dbReference type="InterPro" id="IPR020472">
    <property type="entry name" value="WD40_PAC1"/>
</dbReference>
<dbReference type="InterPro" id="IPR036047">
    <property type="entry name" value="F-box-like_dom_sf"/>
</dbReference>